<dbReference type="GO" id="GO:0000395">
    <property type="term" value="P:mRNA 5'-splice site recognition"/>
    <property type="evidence" value="ECO:0007669"/>
    <property type="project" value="TreeGrafter"/>
</dbReference>
<feature type="compositionally biased region" description="Pro residues" evidence="7">
    <location>
        <begin position="781"/>
        <end position="800"/>
    </location>
</feature>
<dbReference type="AlphaFoldDB" id="A0A158QSD6"/>
<name>A0A158QSD6_MESCO</name>
<feature type="region of interest" description="Disordered" evidence="7">
    <location>
        <begin position="841"/>
        <end position="866"/>
    </location>
</feature>
<feature type="domain" description="SURP motif" evidence="8">
    <location>
        <begin position="492"/>
        <end position="534"/>
    </location>
</feature>
<dbReference type="SUPFAM" id="SSF109905">
    <property type="entry name" value="Surp module (SWAP domain)"/>
    <property type="match status" value="2"/>
</dbReference>
<evidence type="ECO:0000313" key="9">
    <source>
        <dbReference type="EMBL" id="VDD74682.1"/>
    </source>
</evidence>
<evidence type="ECO:0000256" key="2">
    <source>
        <dbReference type="ARBA" id="ARBA00022737"/>
    </source>
</evidence>
<dbReference type="PANTHER" id="PTHR13161">
    <property type="entry name" value="SPLICING FACTOR SUPPRESSOR OF WHITE APRICOT"/>
    <property type="match status" value="1"/>
</dbReference>
<feature type="compositionally biased region" description="Low complexity" evidence="7">
    <location>
        <begin position="711"/>
        <end position="726"/>
    </location>
</feature>
<evidence type="ECO:0000256" key="1">
    <source>
        <dbReference type="ARBA" id="ARBA00022664"/>
    </source>
</evidence>
<protein>
    <recommendedName>
        <fullName evidence="8">SURP motif domain-containing protein</fullName>
    </recommendedName>
</protein>
<dbReference type="Pfam" id="PF01805">
    <property type="entry name" value="Surp"/>
    <property type="match status" value="2"/>
</dbReference>
<feature type="compositionally biased region" description="Basic and acidic residues" evidence="7">
    <location>
        <begin position="764"/>
        <end position="774"/>
    </location>
</feature>
<organism evidence="9 10">
    <name type="scientific">Mesocestoides corti</name>
    <name type="common">Flatworm</name>
    <dbReference type="NCBI Taxonomy" id="53468"/>
    <lineage>
        <taxon>Eukaryota</taxon>
        <taxon>Metazoa</taxon>
        <taxon>Spiralia</taxon>
        <taxon>Lophotrochozoa</taxon>
        <taxon>Platyhelminthes</taxon>
        <taxon>Cestoda</taxon>
        <taxon>Eucestoda</taxon>
        <taxon>Cyclophyllidea</taxon>
        <taxon>Mesocestoididae</taxon>
        <taxon>Mesocestoides</taxon>
    </lineage>
</organism>
<keyword evidence="2" id="KW-0677">Repeat</keyword>
<evidence type="ECO:0000256" key="7">
    <source>
        <dbReference type="SAM" id="MobiDB-lite"/>
    </source>
</evidence>
<dbReference type="InterPro" id="IPR035967">
    <property type="entry name" value="SWAP/Surp_sf"/>
</dbReference>
<evidence type="ECO:0000256" key="4">
    <source>
        <dbReference type="ARBA" id="ARBA00023015"/>
    </source>
</evidence>
<dbReference type="SMART" id="SM00648">
    <property type="entry name" value="SWAP"/>
    <property type="match status" value="2"/>
</dbReference>
<feature type="compositionally biased region" description="Polar residues" evidence="7">
    <location>
        <begin position="363"/>
        <end position="380"/>
    </location>
</feature>
<dbReference type="InterPro" id="IPR040397">
    <property type="entry name" value="SWAP"/>
</dbReference>
<dbReference type="PANTHER" id="PTHR13161:SF15">
    <property type="entry name" value="SPLICING FACTOR, SUPPRESSOR OF WHITE-APRICOT HOMOLOG"/>
    <property type="match status" value="1"/>
</dbReference>
<keyword evidence="1" id="KW-0507">mRNA processing</keyword>
<dbReference type="STRING" id="53468.A0A158QSD6"/>
<feature type="compositionally biased region" description="Basic and acidic residues" evidence="7">
    <location>
        <begin position="561"/>
        <end position="576"/>
    </location>
</feature>
<dbReference type="GO" id="GO:0003723">
    <property type="term" value="F:RNA binding"/>
    <property type="evidence" value="ECO:0007669"/>
    <property type="project" value="UniProtKB-KW"/>
</dbReference>
<keyword evidence="3" id="KW-0694">RNA-binding</keyword>
<dbReference type="SMART" id="SM01141">
    <property type="entry name" value="DRY_EERY"/>
    <property type="match status" value="1"/>
</dbReference>
<feature type="region of interest" description="Disordered" evidence="7">
    <location>
        <begin position="189"/>
        <end position="233"/>
    </location>
</feature>
<dbReference type="Gene3D" id="1.10.10.790">
    <property type="entry name" value="Surp module"/>
    <property type="match status" value="2"/>
</dbReference>
<dbReference type="InterPro" id="IPR019147">
    <property type="entry name" value="SWAP_N_domain"/>
</dbReference>
<dbReference type="OrthoDB" id="5836667at2759"/>
<dbReference type="Proteomes" id="UP000267029">
    <property type="component" value="Unassembled WGS sequence"/>
</dbReference>
<accession>A0A158QSD6</accession>
<keyword evidence="4" id="KW-0805">Transcription regulation</keyword>
<evidence type="ECO:0000259" key="8">
    <source>
        <dbReference type="PROSITE" id="PS50128"/>
    </source>
</evidence>
<feature type="compositionally biased region" description="Basic and acidic residues" evidence="7">
    <location>
        <begin position="192"/>
        <end position="225"/>
    </location>
</feature>
<dbReference type="EMBL" id="UXSR01000064">
    <property type="protein sequence ID" value="VDD74682.1"/>
    <property type="molecule type" value="Genomic_DNA"/>
</dbReference>
<dbReference type="InterPro" id="IPR000061">
    <property type="entry name" value="Surp"/>
</dbReference>
<feature type="region of interest" description="Disordered" evidence="7">
    <location>
        <begin position="363"/>
        <end position="411"/>
    </location>
</feature>
<evidence type="ECO:0000256" key="3">
    <source>
        <dbReference type="ARBA" id="ARBA00022884"/>
    </source>
</evidence>
<reference evidence="9 10" key="1">
    <citation type="submission" date="2018-10" db="EMBL/GenBank/DDBJ databases">
        <authorList>
            <consortium name="Pathogen Informatics"/>
        </authorList>
    </citation>
    <scope>NUCLEOTIDE SEQUENCE [LARGE SCALE GENOMIC DNA]</scope>
</reference>
<evidence type="ECO:0000313" key="10">
    <source>
        <dbReference type="Proteomes" id="UP000267029"/>
    </source>
</evidence>
<dbReference type="Pfam" id="PF09750">
    <property type="entry name" value="DRY_EERY"/>
    <property type="match status" value="1"/>
</dbReference>
<keyword evidence="10" id="KW-1185">Reference proteome</keyword>
<keyword evidence="5" id="KW-0804">Transcription</keyword>
<feature type="region of interest" description="Disordered" evidence="7">
    <location>
        <begin position="549"/>
        <end position="732"/>
    </location>
</feature>
<proteinExistence type="predicted"/>
<gene>
    <name evidence="9" type="ORF">MCOS_LOCUS685</name>
</gene>
<evidence type="ECO:0000256" key="6">
    <source>
        <dbReference type="ARBA" id="ARBA00023187"/>
    </source>
</evidence>
<feature type="region of interest" description="Disordered" evidence="7">
    <location>
        <begin position="763"/>
        <end position="803"/>
    </location>
</feature>
<sequence>MICYRIKLPIVDIDSEEAIFLLDEGDQCGRGKGDRWFFMSAVQSGDLDDLQVVGFKCSLFNDPEKSLEVNNGKLLVPWGNDRSLIIDRFDCRGYLQNVSEYDADNIVRRVRSQTSEDVALEEMCDYERYLELRTDIHEMAILQGECPAVAFEGFLHARSLHFFVILFDTEEVAKREVESSKSSYSAVGFSYEETKPESEKSPKELESSDIKEAGNKSDKNPIPKEQDDEPYVCPPDLVLPLGTTLPDFERQAAIIEKTALFIARNNVQMEIVLKTKQAGNPQFNFLNYDDKLNPFYKEMVRLIKIGRYIPRRRPTVDTSESSKDASNPTLEIDEPYELKLPKVDISTTAYASLINRFKKSASEKLNGTPKSTAESLQGSAPPSPASLKETSETAAPGDGADKVGVNQPPEMPVMSEADYERCYQEYYRYYYSHYYLHFTNSEATEATDEAWLVSESARAAATAASAAVNAMRQSHLPFNSCTTSPSSEVRGIIDKMAEYVARNGEEFQEVVRKQKQNDSRFAFLQSGHLFHEYYLAKKKEFIAAMAKNKDETGTESPSLENGRDSKTPTPKEEKNGTTKPRVKGISFRLTKSASSSRLKGMEESSPSPNATGDEPPCLRASASCNVLPGMSNYSSETESESEEEKVSPQPSPSLRPRDEETTERTSALPVEVPTVSFSTSPRVPAPVSPSSRKSPTPPPPSKQEAPINPRPTATNTPPLTSSTLTSEEIARDIQSMEEQARLQLERRKRAALFAAKLQQAKLLQAEREAEEERRRRALAAVPPPPLPPTATAAPPPPPSSVPAAVAHAVVAQLKTQREKALEAAAADSSKKVNYVTLLHMEDQKEVPQPPTPSGDDAPQGLPRTTASAVVQAVAVADDAPGPLPMKGSGATAKSVSTGKAANILDLDYSH</sequence>
<dbReference type="PROSITE" id="PS50128">
    <property type="entry name" value="SURP"/>
    <property type="match status" value="2"/>
</dbReference>
<feature type="domain" description="SURP motif" evidence="8">
    <location>
        <begin position="254"/>
        <end position="296"/>
    </location>
</feature>
<evidence type="ECO:0000256" key="5">
    <source>
        <dbReference type="ARBA" id="ARBA00023163"/>
    </source>
</evidence>
<keyword evidence="6" id="KW-0508">mRNA splicing</keyword>